<dbReference type="STRING" id="1797692.A3I33_00695"/>
<dbReference type="SUPFAM" id="SSF51306">
    <property type="entry name" value="LexA/Signal peptidase"/>
    <property type="match status" value="1"/>
</dbReference>
<gene>
    <name evidence="5" type="ORF">A3I33_00695</name>
</gene>
<dbReference type="GO" id="GO:0004252">
    <property type="term" value="F:serine-type endopeptidase activity"/>
    <property type="evidence" value="ECO:0007669"/>
    <property type="project" value="InterPro"/>
</dbReference>
<protein>
    <submittedName>
        <fullName evidence="5">Nickel-type superoxide dismutase maturation protease</fullName>
    </submittedName>
</protein>
<dbReference type="InterPro" id="IPR036286">
    <property type="entry name" value="LexA/Signal_pep-like_sf"/>
</dbReference>
<evidence type="ECO:0000313" key="5">
    <source>
        <dbReference type="EMBL" id="OGY61625.1"/>
    </source>
</evidence>
<dbReference type="PANTHER" id="PTHR12383:SF16">
    <property type="entry name" value="MITOCHONDRIAL INNER MEMBRANE PROTEASE SUBUNIT 1"/>
    <property type="match status" value="1"/>
</dbReference>
<dbReference type="InterPro" id="IPR019758">
    <property type="entry name" value="Pept_S26A_signal_pept_1_CS"/>
</dbReference>
<dbReference type="AlphaFoldDB" id="A0A1G1ZAF6"/>
<dbReference type="InterPro" id="IPR052064">
    <property type="entry name" value="Mito_IMP1_subunit"/>
</dbReference>
<dbReference type="InterPro" id="IPR019533">
    <property type="entry name" value="Peptidase_S26"/>
</dbReference>
<sequence length="102" mass="11484">MRFVVSGRSMEPNFHNGDKLFVSTIFHKFIKPHRGDSVVVKDPRDGRLVLKRIESVENDKYLVRGDNSASSTDSRTFGSIPQSAIVGKVIFRYLGKKANSNE</sequence>
<comment type="subcellular location">
    <subcellularLocation>
        <location evidence="1">Membrane</location>
    </subcellularLocation>
</comment>
<feature type="domain" description="Peptidase S26" evidence="4">
    <location>
        <begin position="3"/>
        <end position="53"/>
    </location>
</feature>
<dbReference type="GO" id="GO:0006465">
    <property type="term" value="P:signal peptide processing"/>
    <property type="evidence" value="ECO:0007669"/>
    <property type="project" value="InterPro"/>
</dbReference>
<keyword evidence="3" id="KW-0472">Membrane</keyword>
<dbReference type="Pfam" id="PF10502">
    <property type="entry name" value="Peptidase_S26"/>
    <property type="match status" value="2"/>
</dbReference>
<dbReference type="EMBL" id="MHJA01000004">
    <property type="protein sequence ID" value="OGY61625.1"/>
    <property type="molecule type" value="Genomic_DNA"/>
</dbReference>
<evidence type="ECO:0000256" key="2">
    <source>
        <dbReference type="ARBA" id="ARBA00022801"/>
    </source>
</evidence>
<reference evidence="5 6" key="1">
    <citation type="journal article" date="2016" name="Nat. Commun.">
        <title>Thousands of microbial genomes shed light on interconnected biogeochemical processes in an aquifer system.</title>
        <authorList>
            <person name="Anantharaman K."/>
            <person name="Brown C.T."/>
            <person name="Hug L.A."/>
            <person name="Sharon I."/>
            <person name="Castelle C.J."/>
            <person name="Probst A.J."/>
            <person name="Thomas B.C."/>
            <person name="Singh A."/>
            <person name="Wilkins M.J."/>
            <person name="Karaoz U."/>
            <person name="Brodie E.L."/>
            <person name="Williams K.H."/>
            <person name="Hubbard S.S."/>
            <person name="Banfield J.F."/>
        </authorList>
    </citation>
    <scope>NUCLEOTIDE SEQUENCE [LARGE SCALE GENOMIC DNA]</scope>
</reference>
<dbReference type="CDD" id="cd06530">
    <property type="entry name" value="S26_SPase_I"/>
    <property type="match status" value="1"/>
</dbReference>
<dbReference type="GO" id="GO:0016020">
    <property type="term" value="C:membrane"/>
    <property type="evidence" value="ECO:0007669"/>
    <property type="project" value="UniProtKB-SubCell"/>
</dbReference>
<dbReference type="PROSITE" id="PS00761">
    <property type="entry name" value="SPASE_I_3"/>
    <property type="match status" value="1"/>
</dbReference>
<evidence type="ECO:0000313" key="6">
    <source>
        <dbReference type="Proteomes" id="UP000176544"/>
    </source>
</evidence>
<accession>A0A1G1ZAF6</accession>
<organism evidence="5 6">
    <name type="scientific">Candidatus Colwellbacteria bacterium RIFCSPLOWO2_02_FULL_45_11</name>
    <dbReference type="NCBI Taxonomy" id="1797692"/>
    <lineage>
        <taxon>Bacteria</taxon>
        <taxon>Candidatus Colwelliibacteriota</taxon>
    </lineage>
</organism>
<dbReference type="Gene3D" id="2.10.109.10">
    <property type="entry name" value="Umud Fragment, subunit A"/>
    <property type="match status" value="1"/>
</dbReference>
<dbReference type="PANTHER" id="PTHR12383">
    <property type="entry name" value="PROTEASE FAMILY S26 MITOCHONDRIAL INNER MEMBRANE PROTEASE-RELATED"/>
    <property type="match status" value="1"/>
</dbReference>
<evidence type="ECO:0000256" key="3">
    <source>
        <dbReference type="ARBA" id="ARBA00023136"/>
    </source>
</evidence>
<feature type="domain" description="Peptidase S26" evidence="4">
    <location>
        <begin position="55"/>
        <end position="93"/>
    </location>
</feature>
<keyword evidence="2" id="KW-0378">Hydrolase</keyword>
<comment type="caution">
    <text evidence="5">The sequence shown here is derived from an EMBL/GenBank/DDBJ whole genome shotgun (WGS) entry which is preliminary data.</text>
</comment>
<evidence type="ECO:0000259" key="4">
    <source>
        <dbReference type="Pfam" id="PF10502"/>
    </source>
</evidence>
<keyword evidence="5" id="KW-0645">Protease</keyword>
<dbReference type="NCBIfam" id="TIGR02754">
    <property type="entry name" value="sod_Ni_protease"/>
    <property type="match status" value="1"/>
</dbReference>
<dbReference type="InterPro" id="IPR014124">
    <property type="entry name" value="Pept_S26A_Sod_Ni_maturase"/>
</dbReference>
<evidence type="ECO:0000256" key="1">
    <source>
        <dbReference type="ARBA" id="ARBA00004370"/>
    </source>
</evidence>
<dbReference type="Proteomes" id="UP000176544">
    <property type="component" value="Unassembled WGS sequence"/>
</dbReference>
<proteinExistence type="predicted"/>
<name>A0A1G1ZAF6_9BACT</name>